<dbReference type="RefSeq" id="WP_252549808.1">
    <property type="nucleotide sequence ID" value="NZ_CP099468.1"/>
</dbReference>
<proteinExistence type="predicted"/>
<keyword evidence="2" id="KW-1185">Reference proteome</keyword>
<gene>
    <name evidence="1" type="ORF">NFX46_15675</name>
</gene>
<accession>A0ABY4Z7T8</accession>
<dbReference type="Proteomes" id="UP001056374">
    <property type="component" value="Chromosome"/>
</dbReference>
<dbReference type="EMBL" id="CP099468">
    <property type="protein sequence ID" value="USQ85103.1"/>
    <property type="molecule type" value="Genomic_DNA"/>
</dbReference>
<organism evidence="1 2">
    <name type="scientific">Streptomyces phaeoluteigriseus</name>
    <dbReference type="NCBI Taxonomy" id="114686"/>
    <lineage>
        <taxon>Bacteria</taxon>
        <taxon>Bacillati</taxon>
        <taxon>Actinomycetota</taxon>
        <taxon>Actinomycetes</taxon>
        <taxon>Kitasatosporales</taxon>
        <taxon>Streptomycetaceae</taxon>
        <taxon>Streptomyces</taxon>
        <taxon>Streptomyces aurantiacus group</taxon>
    </lineage>
</organism>
<evidence type="ECO:0000313" key="2">
    <source>
        <dbReference type="Proteomes" id="UP001056374"/>
    </source>
</evidence>
<name>A0ABY4Z7T8_9ACTN</name>
<reference evidence="1" key="1">
    <citation type="submission" date="2022-06" db="EMBL/GenBank/DDBJ databases">
        <title>Complete genome sequence of soil microorganisms Streptomyces sp. Qhu-M197 isolated from Alpine meadows habitats on the Tibetan Plateau.</title>
        <authorList>
            <person name="Zhang B."/>
            <person name="Xiang X."/>
            <person name="Fan J."/>
        </authorList>
    </citation>
    <scope>NUCLEOTIDE SEQUENCE</scope>
    <source>
        <strain evidence="1">Qhu-M197</strain>
    </source>
</reference>
<evidence type="ECO:0000313" key="1">
    <source>
        <dbReference type="EMBL" id="USQ85103.1"/>
    </source>
</evidence>
<protein>
    <submittedName>
        <fullName evidence="1">Uncharacterized protein</fullName>
    </submittedName>
</protein>
<sequence>MSETHQDHRLPQLWEEHLRAPFPAGFRGADLAGVDLVLLDAHAAGLVQRELRDGLDEEGVAILWACIADLDKVLPLIGDDGRASYYARLRTMTGLTAARYTPRDTG</sequence>